<evidence type="ECO:0000256" key="3">
    <source>
        <dbReference type="ARBA" id="ARBA00022989"/>
    </source>
</evidence>
<dbReference type="GO" id="GO:0016020">
    <property type="term" value="C:membrane"/>
    <property type="evidence" value="ECO:0007669"/>
    <property type="project" value="UniProtKB-SubCell"/>
</dbReference>
<evidence type="ECO:0000256" key="1">
    <source>
        <dbReference type="ARBA" id="ARBA00004141"/>
    </source>
</evidence>
<feature type="transmembrane region" description="Helical" evidence="6">
    <location>
        <begin position="173"/>
        <end position="192"/>
    </location>
</feature>
<evidence type="ECO:0000256" key="5">
    <source>
        <dbReference type="PROSITE-ProRule" id="PRU00205"/>
    </source>
</evidence>
<dbReference type="PANTHER" id="PTHR31898:SF1">
    <property type="entry name" value="TLC DOMAIN-CONTAINING PROTEIN 5"/>
    <property type="match status" value="1"/>
</dbReference>
<gene>
    <name evidence="8" type="ORF">NDU88_006480</name>
</gene>
<evidence type="ECO:0000313" key="9">
    <source>
        <dbReference type="Proteomes" id="UP001066276"/>
    </source>
</evidence>
<evidence type="ECO:0000256" key="6">
    <source>
        <dbReference type="SAM" id="Phobius"/>
    </source>
</evidence>
<accession>A0AAV7UL50</accession>
<dbReference type="PROSITE" id="PS50922">
    <property type="entry name" value="TLC"/>
    <property type="match status" value="1"/>
</dbReference>
<keyword evidence="9" id="KW-1185">Reference proteome</keyword>
<dbReference type="PANTHER" id="PTHR31898">
    <property type="entry name" value="TRANSMEMBRANE PROTEIN 136"/>
    <property type="match status" value="1"/>
</dbReference>
<protein>
    <recommendedName>
        <fullName evidence="7">TLC domain-containing protein</fullName>
    </recommendedName>
</protein>
<feature type="transmembrane region" description="Helical" evidence="6">
    <location>
        <begin position="289"/>
        <end position="310"/>
    </location>
</feature>
<dbReference type="InterPro" id="IPR006634">
    <property type="entry name" value="TLC-dom"/>
</dbReference>
<dbReference type="EMBL" id="JANPWB010000005">
    <property type="protein sequence ID" value="KAJ1189738.1"/>
    <property type="molecule type" value="Genomic_DNA"/>
</dbReference>
<reference evidence="8" key="1">
    <citation type="journal article" date="2022" name="bioRxiv">
        <title>Sequencing and chromosome-scale assembly of the giantPleurodeles waltlgenome.</title>
        <authorList>
            <person name="Brown T."/>
            <person name="Elewa A."/>
            <person name="Iarovenko S."/>
            <person name="Subramanian E."/>
            <person name="Araus A.J."/>
            <person name="Petzold A."/>
            <person name="Susuki M."/>
            <person name="Suzuki K.-i.T."/>
            <person name="Hayashi T."/>
            <person name="Toyoda A."/>
            <person name="Oliveira C."/>
            <person name="Osipova E."/>
            <person name="Leigh N.D."/>
            <person name="Simon A."/>
            <person name="Yun M.H."/>
        </authorList>
    </citation>
    <scope>NUCLEOTIDE SEQUENCE</scope>
    <source>
        <strain evidence="8">20211129_DDA</strain>
        <tissue evidence="8">Liver</tissue>
    </source>
</reference>
<evidence type="ECO:0000313" key="8">
    <source>
        <dbReference type="EMBL" id="KAJ1189738.1"/>
    </source>
</evidence>
<feature type="transmembrane region" description="Helical" evidence="6">
    <location>
        <begin position="256"/>
        <end position="277"/>
    </location>
</feature>
<feature type="transmembrane region" description="Helical" evidence="6">
    <location>
        <begin position="199"/>
        <end position="218"/>
    </location>
</feature>
<organism evidence="8 9">
    <name type="scientific">Pleurodeles waltl</name>
    <name type="common">Iberian ribbed newt</name>
    <dbReference type="NCBI Taxonomy" id="8319"/>
    <lineage>
        <taxon>Eukaryota</taxon>
        <taxon>Metazoa</taxon>
        <taxon>Chordata</taxon>
        <taxon>Craniata</taxon>
        <taxon>Vertebrata</taxon>
        <taxon>Euteleostomi</taxon>
        <taxon>Amphibia</taxon>
        <taxon>Batrachia</taxon>
        <taxon>Caudata</taxon>
        <taxon>Salamandroidea</taxon>
        <taxon>Salamandridae</taxon>
        <taxon>Pleurodelinae</taxon>
        <taxon>Pleurodeles</taxon>
    </lineage>
</organism>
<evidence type="ECO:0000256" key="4">
    <source>
        <dbReference type="ARBA" id="ARBA00023136"/>
    </source>
</evidence>
<name>A0AAV7UL50_PLEWA</name>
<proteinExistence type="predicted"/>
<dbReference type="InterPro" id="IPR042512">
    <property type="entry name" value="TLCD5"/>
</dbReference>
<sequence length="336" mass="38775">MTAPLHLQQTFEQHEMLASLIAPSCECEKKDHRKEKIYLFQDFQLQRSDGRVLTSIQSYSAVSANYSLRYRKPAGGFHRKRRACDAGCGPERTRSIYSRMVSPLLLVACSLIGWFSLYVSFCHLNKHRNYEWNCRIVTVIHGFLIISLSAYVGFIDGPWPFTHPGSLNTALQVQVLCLTLGYFIFDLCWCVYFQTERLLMLVHHVLSILGINMALILGESATEVNAVLFGSEITNPLLQARWFLREMGHYHSFCGDLVDFLFVALFTTVRIGVGANLLWCELVSPTPRWFVKVGGVAMYIVSWAFMISIWRFAWKKSVMKYQWVSHKQRNNHRKIQ</sequence>
<keyword evidence="2 5" id="KW-0812">Transmembrane</keyword>
<feature type="domain" description="TLC" evidence="7">
    <location>
        <begin position="127"/>
        <end position="302"/>
    </location>
</feature>
<dbReference type="Proteomes" id="UP001066276">
    <property type="component" value="Chromosome 3_1"/>
</dbReference>
<evidence type="ECO:0000256" key="2">
    <source>
        <dbReference type="ARBA" id="ARBA00022692"/>
    </source>
</evidence>
<evidence type="ECO:0000259" key="7">
    <source>
        <dbReference type="PROSITE" id="PS50922"/>
    </source>
</evidence>
<keyword evidence="3 6" id="KW-1133">Transmembrane helix</keyword>
<feature type="transmembrane region" description="Helical" evidence="6">
    <location>
        <begin position="100"/>
        <end position="120"/>
    </location>
</feature>
<comment type="subcellular location">
    <subcellularLocation>
        <location evidence="1">Membrane</location>
        <topology evidence="1">Multi-pass membrane protein</topology>
    </subcellularLocation>
</comment>
<keyword evidence="4 5" id="KW-0472">Membrane</keyword>
<feature type="transmembrane region" description="Helical" evidence="6">
    <location>
        <begin position="132"/>
        <end position="153"/>
    </location>
</feature>
<dbReference type="AlphaFoldDB" id="A0AAV7UL50"/>
<comment type="caution">
    <text evidence="8">The sequence shown here is derived from an EMBL/GenBank/DDBJ whole genome shotgun (WGS) entry which is preliminary data.</text>
</comment>
<dbReference type="SMART" id="SM00724">
    <property type="entry name" value="TLC"/>
    <property type="match status" value="1"/>
</dbReference>